<accession>A0ABW3H409</accession>
<dbReference type="RefSeq" id="WP_264943599.1">
    <property type="nucleotide sequence ID" value="NZ_JAPDRA010000003.1"/>
</dbReference>
<name>A0ABW3H409_9SPHN</name>
<dbReference type="Proteomes" id="UP001596977">
    <property type="component" value="Unassembled WGS sequence"/>
</dbReference>
<protein>
    <recommendedName>
        <fullName evidence="3">DUF4864 domain-containing protein</fullName>
    </recommendedName>
</protein>
<evidence type="ECO:0008006" key="3">
    <source>
        <dbReference type="Google" id="ProtNLM"/>
    </source>
</evidence>
<reference evidence="2" key="1">
    <citation type="journal article" date="2019" name="Int. J. Syst. Evol. Microbiol.">
        <title>The Global Catalogue of Microorganisms (GCM) 10K type strain sequencing project: providing services to taxonomists for standard genome sequencing and annotation.</title>
        <authorList>
            <consortium name="The Broad Institute Genomics Platform"/>
            <consortium name="The Broad Institute Genome Sequencing Center for Infectious Disease"/>
            <person name="Wu L."/>
            <person name="Ma J."/>
        </authorList>
    </citation>
    <scope>NUCLEOTIDE SEQUENCE [LARGE SCALE GENOMIC DNA]</scope>
    <source>
        <strain evidence="2">CCUG 62982</strain>
    </source>
</reference>
<dbReference type="EMBL" id="JBHTJG010000003">
    <property type="protein sequence ID" value="MFD0946226.1"/>
    <property type="molecule type" value="Genomic_DNA"/>
</dbReference>
<keyword evidence="2" id="KW-1185">Reference proteome</keyword>
<organism evidence="1 2">
    <name type="scientific">Sphingomonas canadensis</name>
    <dbReference type="NCBI Taxonomy" id="1219257"/>
    <lineage>
        <taxon>Bacteria</taxon>
        <taxon>Pseudomonadati</taxon>
        <taxon>Pseudomonadota</taxon>
        <taxon>Alphaproteobacteria</taxon>
        <taxon>Sphingomonadales</taxon>
        <taxon>Sphingomonadaceae</taxon>
        <taxon>Sphingomonas</taxon>
    </lineage>
</organism>
<sequence length="141" mass="15510">MNPALLIAPIAIVAAVQGVTDVGVGNPLRKTLLDALRPTIQKDLGQPVKFVVDQLRAKGDWAFAIVHPQTPAGKPIDFTKTRYAEEIREGFFDGDTTIALLKREKGKWKVKAFVIGPTDVAWEPWPGEYGAPRDLLMLDGY</sequence>
<comment type="caution">
    <text evidence="1">The sequence shown here is derived from an EMBL/GenBank/DDBJ whole genome shotgun (WGS) entry which is preliminary data.</text>
</comment>
<evidence type="ECO:0000313" key="1">
    <source>
        <dbReference type="EMBL" id="MFD0946226.1"/>
    </source>
</evidence>
<proteinExistence type="predicted"/>
<gene>
    <name evidence="1" type="ORF">ACFQ1E_07760</name>
</gene>
<evidence type="ECO:0000313" key="2">
    <source>
        <dbReference type="Proteomes" id="UP001596977"/>
    </source>
</evidence>